<comment type="caution">
    <text evidence="2">The sequence shown here is derived from an EMBL/GenBank/DDBJ whole genome shotgun (WGS) entry which is preliminary data.</text>
</comment>
<evidence type="ECO:0000259" key="1">
    <source>
        <dbReference type="Pfam" id="PF07059"/>
    </source>
</evidence>
<dbReference type="InterPro" id="IPR009769">
    <property type="entry name" value="EDR2_C"/>
</dbReference>
<sequence length="426" mass="47403">MYGIGVEMMMEVMLSYFVPGSMRTVVHCLDMYGRILRVGGGFNISPLKPRNGRPRSQVQHLMQIDLKGWGAGYIPSFQQHCLLQMLNSVAGLREWFSQTDERTAPPRIPVMVNMTSASLSSEKGEKLHASLHPSAPMEHATASNRNSVMMEEYSDDDEEFQIAEAEPSGLESDIKRIALEEEPVVPIDLSCFSGNLRHDDRENARDCWRISEGNNFRVRSKHFCFDKSKIPAGKHIMDLVAVDWFKDTKRMDHVAKRQGCAAQVASEKGLFSLIVNLQVPGSTHYSMVFYFVTKELVPGSLLERFVDGDDEFRNSRLKLIPSVPKGSWIVRQSVGSTPCLLGKAVDCNYIRGPKYLEIDVDIGSSTVAKGVLGLVVGVITTLVVDMAFLVQANTTDELPERLVSAVRVSHIELKSAIVPKLDTDPS</sequence>
<feature type="domain" description="Protein ENHANCED DISEASE RESISTANCE 2 C-terminal" evidence="1">
    <location>
        <begin position="208"/>
        <end position="412"/>
    </location>
</feature>
<proteinExistence type="predicted"/>
<dbReference type="Gene3D" id="3.30.530.20">
    <property type="match status" value="1"/>
</dbReference>
<protein>
    <submittedName>
        <fullName evidence="2">Protein ENHANCED DISEASE RESISTANCE 2-like</fullName>
    </submittedName>
</protein>
<reference evidence="2 3" key="1">
    <citation type="journal article" date="2019" name="Plant Biotechnol. J.">
        <title>The red bayberry genome and genetic basis of sex determination.</title>
        <authorList>
            <person name="Jia H.M."/>
            <person name="Jia H.J."/>
            <person name="Cai Q.L."/>
            <person name="Wang Y."/>
            <person name="Zhao H.B."/>
            <person name="Yang W.F."/>
            <person name="Wang G.Y."/>
            <person name="Li Y.H."/>
            <person name="Zhan D.L."/>
            <person name="Shen Y.T."/>
            <person name="Niu Q.F."/>
            <person name="Chang L."/>
            <person name="Qiu J."/>
            <person name="Zhao L."/>
            <person name="Xie H.B."/>
            <person name="Fu W.Y."/>
            <person name="Jin J."/>
            <person name="Li X.W."/>
            <person name="Jiao Y."/>
            <person name="Zhou C.C."/>
            <person name="Tu T."/>
            <person name="Chai C.Y."/>
            <person name="Gao J.L."/>
            <person name="Fan L.J."/>
            <person name="van de Weg E."/>
            <person name="Wang J.Y."/>
            <person name="Gao Z.S."/>
        </authorList>
    </citation>
    <scope>NUCLEOTIDE SEQUENCE [LARGE SCALE GENOMIC DNA]</scope>
    <source>
        <tissue evidence="2">Leaves</tissue>
    </source>
</reference>
<accession>A0A6A1VW47</accession>
<evidence type="ECO:0000313" key="2">
    <source>
        <dbReference type="EMBL" id="KAB1216107.1"/>
    </source>
</evidence>
<dbReference type="Proteomes" id="UP000516437">
    <property type="component" value="Chromosome 4"/>
</dbReference>
<dbReference type="Pfam" id="PF07059">
    <property type="entry name" value="EDR2_C"/>
    <property type="match status" value="1"/>
</dbReference>
<gene>
    <name evidence="2" type="ORF">CJ030_MR4G020674</name>
</gene>
<dbReference type="PANTHER" id="PTHR12136:SF100">
    <property type="entry name" value="PROTEIN ENHANCED DISEASE RESISTANCE 2-LIKE"/>
    <property type="match status" value="1"/>
</dbReference>
<name>A0A6A1VW47_9ROSI</name>
<organism evidence="2 3">
    <name type="scientific">Morella rubra</name>
    <name type="common">Chinese bayberry</name>
    <dbReference type="NCBI Taxonomy" id="262757"/>
    <lineage>
        <taxon>Eukaryota</taxon>
        <taxon>Viridiplantae</taxon>
        <taxon>Streptophyta</taxon>
        <taxon>Embryophyta</taxon>
        <taxon>Tracheophyta</taxon>
        <taxon>Spermatophyta</taxon>
        <taxon>Magnoliopsida</taxon>
        <taxon>eudicotyledons</taxon>
        <taxon>Gunneridae</taxon>
        <taxon>Pentapetalae</taxon>
        <taxon>rosids</taxon>
        <taxon>fabids</taxon>
        <taxon>Fagales</taxon>
        <taxon>Myricaceae</taxon>
        <taxon>Morella</taxon>
    </lineage>
</organism>
<dbReference type="EMBL" id="RXIC02000022">
    <property type="protein sequence ID" value="KAB1216107.1"/>
    <property type="molecule type" value="Genomic_DNA"/>
</dbReference>
<dbReference type="InterPro" id="IPR045096">
    <property type="entry name" value="EDR2-like"/>
</dbReference>
<evidence type="ECO:0000313" key="3">
    <source>
        <dbReference type="Proteomes" id="UP000516437"/>
    </source>
</evidence>
<dbReference type="InterPro" id="IPR023393">
    <property type="entry name" value="START-like_dom_sf"/>
</dbReference>
<dbReference type="AlphaFoldDB" id="A0A6A1VW47"/>
<keyword evidence="3" id="KW-1185">Reference proteome</keyword>
<dbReference type="OrthoDB" id="9970435at2759"/>
<dbReference type="PANTHER" id="PTHR12136">
    <property type="entry name" value="ENHANCED DISEASE RESISTANCE-RELATED"/>
    <property type="match status" value="1"/>
</dbReference>